<name>A0A1Z4VRJ9_9GAMM</name>
<dbReference type="PROSITE" id="PS00178">
    <property type="entry name" value="AA_TRNA_LIGASE_I"/>
    <property type="match status" value="1"/>
</dbReference>
<keyword evidence="6 7" id="KW-0030">Aminoacyl-tRNA synthetase</keyword>
<organism evidence="11 12">
    <name type="scientific">Thiohalobacter thiocyanaticus</name>
    <dbReference type="NCBI Taxonomy" id="585455"/>
    <lineage>
        <taxon>Bacteria</taxon>
        <taxon>Pseudomonadati</taxon>
        <taxon>Pseudomonadota</taxon>
        <taxon>Gammaproteobacteria</taxon>
        <taxon>Thiohalobacterales</taxon>
        <taxon>Thiohalobacteraceae</taxon>
        <taxon>Thiohalobacter</taxon>
    </lineage>
</organism>
<proteinExistence type="inferred from homology"/>
<gene>
    <name evidence="7" type="primary">gltX</name>
    <name evidence="11" type="ORF">FOKN1_1573</name>
</gene>
<dbReference type="Pfam" id="PF19269">
    <property type="entry name" value="Anticodon_2"/>
    <property type="match status" value="1"/>
</dbReference>
<dbReference type="AlphaFoldDB" id="A0A1Z4VRJ9"/>
<dbReference type="PANTHER" id="PTHR43311:SF2">
    <property type="entry name" value="GLUTAMATE--TRNA LIGASE, MITOCHONDRIAL-RELATED"/>
    <property type="match status" value="1"/>
</dbReference>
<sequence length="498" mass="55767">MGYDSGRMSQPAVKTRFAPSPTGEMHLGNARTALFNALYARHHGGVFLLRIEDTDRERSRSEHSEQLQRDLRWLGLDWQEGPGVEGGAGPYVQSERAGIYEHYYDRLIAADLAYPCYCSEQELAIARKAQQAAGQPPRYPGTCARLSADERARRAGEGRRPTLRFRVPPGQTIEFNDSVRGAQRFRSEEIGDFIIRRADGSAAFFFSNAIDDALMGVTHVLRGEDHLTNTPRQLMLLNVLELPAPAYGHIAMIVGEDGAPLSKRHGSQSLRQLRETGYLPEALCNHLARLGHTYEQDGYLSLDELAAGFALERLGRAPARHDPQQLLHWQKEAIQHATDAELWEWLQTHRFLHGRTLGDFVPQEQTIAFVQAIRDNIEMPVDAFVWAANLFAETDKYDPDAQQVIEAAGRGFFAAADAEINAGHEDFRTYSKAVGQAAGVKGKQLFMPLRAAMTGELYDPEHGGVWRNGPELGRLWELLGKPRIQRRLRRAAALCNHD</sequence>
<evidence type="ECO:0000256" key="7">
    <source>
        <dbReference type="HAMAP-Rule" id="MF_00022"/>
    </source>
</evidence>
<dbReference type="GO" id="GO:0005829">
    <property type="term" value="C:cytosol"/>
    <property type="evidence" value="ECO:0007669"/>
    <property type="project" value="TreeGrafter"/>
</dbReference>
<dbReference type="Pfam" id="PF00749">
    <property type="entry name" value="tRNA-synt_1c"/>
    <property type="match status" value="1"/>
</dbReference>
<comment type="subunit">
    <text evidence="7">Monomer.</text>
</comment>
<comment type="function">
    <text evidence="7">Catalyzes the attachment of glutamate to tRNA(Glu) in a two-step reaction: glutamate is first activated by ATP to form Glu-AMP and then transferred to the acceptor end of tRNA(Glu).</text>
</comment>
<dbReference type="Gene3D" id="3.40.50.620">
    <property type="entry name" value="HUPs"/>
    <property type="match status" value="1"/>
</dbReference>
<dbReference type="HAMAP" id="MF_00022">
    <property type="entry name" value="Glu_tRNA_synth_type1"/>
    <property type="match status" value="1"/>
</dbReference>
<dbReference type="PANTHER" id="PTHR43311">
    <property type="entry name" value="GLUTAMATE--TRNA LIGASE"/>
    <property type="match status" value="1"/>
</dbReference>
<protein>
    <recommendedName>
        <fullName evidence="7">Glutamate--tRNA ligase</fullName>
        <ecNumber evidence="7">6.1.1.17</ecNumber>
    </recommendedName>
    <alternativeName>
        <fullName evidence="7">Glutamyl-tRNA synthetase</fullName>
        <shortName evidence="7">GluRS</shortName>
    </alternativeName>
</protein>
<reference evidence="11 12" key="1">
    <citation type="submission" date="2017-05" db="EMBL/GenBank/DDBJ databases">
        <title>Thiocyanate degradation by Thiohalobacter thiocyanaticus FOKN1.</title>
        <authorList>
            <person name="Oshiki M."/>
            <person name="Fukushima T."/>
            <person name="Kawano S."/>
            <person name="Nakagawa J."/>
        </authorList>
    </citation>
    <scope>NUCLEOTIDE SEQUENCE [LARGE SCALE GENOMIC DNA]</scope>
    <source>
        <strain evidence="11 12">FOKN1</strain>
    </source>
</reference>
<evidence type="ECO:0000256" key="1">
    <source>
        <dbReference type="ARBA" id="ARBA00007894"/>
    </source>
</evidence>
<keyword evidence="2 7" id="KW-0436">Ligase</keyword>
<comment type="subcellular location">
    <subcellularLocation>
        <location evidence="7">Cytoplasm</location>
    </subcellularLocation>
</comment>
<evidence type="ECO:0000256" key="5">
    <source>
        <dbReference type="ARBA" id="ARBA00022917"/>
    </source>
</evidence>
<dbReference type="KEGG" id="ttc:FOKN1_1573"/>
<feature type="region of interest" description="Disordered" evidence="8">
    <location>
        <begin position="1"/>
        <end position="20"/>
    </location>
</feature>
<keyword evidence="12" id="KW-1185">Reference proteome</keyword>
<dbReference type="InterPro" id="IPR014729">
    <property type="entry name" value="Rossmann-like_a/b/a_fold"/>
</dbReference>
<dbReference type="SUPFAM" id="SSF52374">
    <property type="entry name" value="Nucleotidylyl transferase"/>
    <property type="match status" value="1"/>
</dbReference>
<keyword evidence="3 7" id="KW-0547">Nucleotide-binding</keyword>
<accession>A0A1Z4VRJ9</accession>
<dbReference type="InterPro" id="IPR049940">
    <property type="entry name" value="GluQ/Sye"/>
</dbReference>
<dbReference type="NCBIfam" id="NF004315">
    <property type="entry name" value="PRK05710.1-4"/>
    <property type="match status" value="1"/>
</dbReference>
<dbReference type="GO" id="GO:0000049">
    <property type="term" value="F:tRNA binding"/>
    <property type="evidence" value="ECO:0007669"/>
    <property type="project" value="InterPro"/>
</dbReference>
<dbReference type="InterPro" id="IPR001412">
    <property type="entry name" value="aa-tRNA-synth_I_CS"/>
</dbReference>
<dbReference type="InterPro" id="IPR020751">
    <property type="entry name" value="aa-tRNA-synth_I_codon-bd_sub2"/>
</dbReference>
<keyword evidence="5 7" id="KW-0648">Protein biosynthesis</keyword>
<evidence type="ECO:0000256" key="6">
    <source>
        <dbReference type="ARBA" id="ARBA00023146"/>
    </source>
</evidence>
<dbReference type="InterPro" id="IPR020058">
    <property type="entry name" value="Glu/Gln-tRNA-synth_Ib_cat-dom"/>
</dbReference>
<comment type="caution">
    <text evidence="7">Lacks conserved residue(s) required for the propagation of feature annotation.</text>
</comment>
<dbReference type="InterPro" id="IPR004527">
    <property type="entry name" value="Glu-tRNA-ligase_bac/mito"/>
</dbReference>
<evidence type="ECO:0000256" key="3">
    <source>
        <dbReference type="ARBA" id="ARBA00022741"/>
    </source>
</evidence>
<feature type="short sequence motif" description="'HIGH' region" evidence="7">
    <location>
        <begin position="19"/>
        <end position="29"/>
    </location>
</feature>
<evidence type="ECO:0000259" key="9">
    <source>
        <dbReference type="Pfam" id="PF00749"/>
    </source>
</evidence>
<keyword evidence="7" id="KW-0963">Cytoplasm</keyword>
<dbReference type="InterPro" id="IPR000924">
    <property type="entry name" value="Glu/Gln-tRNA-synth"/>
</dbReference>
<dbReference type="EMBL" id="AP018052">
    <property type="protein sequence ID" value="BAZ93968.1"/>
    <property type="molecule type" value="Genomic_DNA"/>
</dbReference>
<dbReference type="SUPFAM" id="SSF48163">
    <property type="entry name" value="An anticodon-binding domain of class I aminoacyl-tRNA synthetases"/>
    <property type="match status" value="1"/>
</dbReference>
<dbReference type="InterPro" id="IPR045462">
    <property type="entry name" value="aa-tRNA-synth_I_cd-bd"/>
</dbReference>
<evidence type="ECO:0000313" key="12">
    <source>
        <dbReference type="Proteomes" id="UP000218765"/>
    </source>
</evidence>
<feature type="domain" description="Aminoacyl-tRNA synthetase class I anticodon-binding" evidence="10">
    <location>
        <begin position="370"/>
        <end position="491"/>
    </location>
</feature>
<evidence type="ECO:0000259" key="10">
    <source>
        <dbReference type="Pfam" id="PF19269"/>
    </source>
</evidence>
<comment type="catalytic activity">
    <reaction evidence="7">
        <text>tRNA(Glu) + L-glutamate + ATP = L-glutamyl-tRNA(Glu) + AMP + diphosphate</text>
        <dbReference type="Rhea" id="RHEA:23540"/>
        <dbReference type="Rhea" id="RHEA-COMP:9663"/>
        <dbReference type="Rhea" id="RHEA-COMP:9680"/>
        <dbReference type="ChEBI" id="CHEBI:29985"/>
        <dbReference type="ChEBI" id="CHEBI:30616"/>
        <dbReference type="ChEBI" id="CHEBI:33019"/>
        <dbReference type="ChEBI" id="CHEBI:78442"/>
        <dbReference type="ChEBI" id="CHEBI:78520"/>
        <dbReference type="ChEBI" id="CHEBI:456215"/>
        <dbReference type="EC" id="6.1.1.17"/>
    </reaction>
</comment>
<dbReference type="CDD" id="cd00808">
    <property type="entry name" value="GluRS_core"/>
    <property type="match status" value="1"/>
</dbReference>
<dbReference type="InterPro" id="IPR008925">
    <property type="entry name" value="aa_tRNA-synth_I_cd-bd_sf"/>
</dbReference>
<dbReference type="EC" id="6.1.1.17" evidence="7"/>
<keyword evidence="4 7" id="KW-0067">ATP-binding</keyword>
<dbReference type="InterPro" id="IPR033910">
    <property type="entry name" value="GluRS_core"/>
</dbReference>
<dbReference type="GO" id="GO:0005524">
    <property type="term" value="F:ATP binding"/>
    <property type="evidence" value="ECO:0007669"/>
    <property type="project" value="UniProtKB-UniRule"/>
</dbReference>
<evidence type="ECO:0000256" key="8">
    <source>
        <dbReference type="SAM" id="MobiDB-lite"/>
    </source>
</evidence>
<evidence type="ECO:0000313" key="11">
    <source>
        <dbReference type="EMBL" id="BAZ93968.1"/>
    </source>
</evidence>
<evidence type="ECO:0000256" key="2">
    <source>
        <dbReference type="ARBA" id="ARBA00022598"/>
    </source>
</evidence>
<comment type="similarity">
    <text evidence="1 7">Belongs to the class-I aminoacyl-tRNA synthetase family. Glutamate--tRNA ligase type 1 subfamily.</text>
</comment>
<dbReference type="Proteomes" id="UP000218765">
    <property type="component" value="Chromosome"/>
</dbReference>
<dbReference type="NCBIfam" id="TIGR00464">
    <property type="entry name" value="gltX_bact"/>
    <property type="match status" value="1"/>
</dbReference>
<dbReference type="GO" id="GO:0004818">
    <property type="term" value="F:glutamate-tRNA ligase activity"/>
    <property type="evidence" value="ECO:0007669"/>
    <property type="project" value="UniProtKB-UniRule"/>
</dbReference>
<dbReference type="PRINTS" id="PR00987">
    <property type="entry name" value="TRNASYNTHGLU"/>
</dbReference>
<dbReference type="GO" id="GO:0008270">
    <property type="term" value="F:zinc ion binding"/>
    <property type="evidence" value="ECO:0007669"/>
    <property type="project" value="InterPro"/>
</dbReference>
<dbReference type="GO" id="GO:0006424">
    <property type="term" value="P:glutamyl-tRNA aminoacylation"/>
    <property type="evidence" value="ECO:0007669"/>
    <property type="project" value="UniProtKB-UniRule"/>
</dbReference>
<evidence type="ECO:0000256" key="4">
    <source>
        <dbReference type="ARBA" id="ARBA00022840"/>
    </source>
</evidence>
<feature type="domain" description="Glutamyl/glutaminyl-tRNA synthetase class Ib catalytic" evidence="9">
    <location>
        <begin position="13"/>
        <end position="325"/>
    </location>
</feature>
<feature type="binding site" evidence="7">
    <location>
        <position position="263"/>
    </location>
    <ligand>
        <name>ATP</name>
        <dbReference type="ChEBI" id="CHEBI:30616"/>
    </ligand>
</feature>
<dbReference type="Gene3D" id="1.10.10.350">
    <property type="match status" value="1"/>
</dbReference>
<feature type="short sequence motif" description="'KMSKS' region" evidence="7">
    <location>
        <begin position="260"/>
        <end position="264"/>
    </location>
</feature>